<dbReference type="Proteomes" id="UP000199601">
    <property type="component" value="Unassembled WGS sequence"/>
</dbReference>
<dbReference type="EMBL" id="CTEC01000001">
    <property type="protein sequence ID" value="CQD03711.1"/>
    <property type="molecule type" value="Genomic_DNA"/>
</dbReference>
<name>A0A0U1CX41_9MYCO</name>
<organism evidence="1 2">
    <name type="scientific">Mycobacterium europaeum</name>
    <dbReference type="NCBI Taxonomy" id="761804"/>
    <lineage>
        <taxon>Bacteria</taxon>
        <taxon>Bacillati</taxon>
        <taxon>Actinomycetota</taxon>
        <taxon>Actinomycetes</taxon>
        <taxon>Mycobacteriales</taxon>
        <taxon>Mycobacteriaceae</taxon>
        <taxon>Mycobacterium</taxon>
        <taxon>Mycobacterium simiae complex</taxon>
    </lineage>
</organism>
<reference evidence="2" key="1">
    <citation type="submission" date="2015-03" db="EMBL/GenBank/DDBJ databases">
        <authorList>
            <person name="Urmite Genomes"/>
        </authorList>
    </citation>
    <scope>NUCLEOTIDE SEQUENCE [LARGE SCALE GENOMIC DNA]</scope>
    <source>
        <strain evidence="2">CSUR P1344</strain>
    </source>
</reference>
<evidence type="ECO:0000313" key="1">
    <source>
        <dbReference type="EMBL" id="CQD03711.1"/>
    </source>
</evidence>
<keyword evidence="2" id="KW-1185">Reference proteome</keyword>
<dbReference type="AlphaFoldDB" id="A0A0U1CX41"/>
<gene>
    <name evidence="1" type="ORF">BN000_00628</name>
</gene>
<protein>
    <submittedName>
        <fullName evidence="1">Uncharacterized protein</fullName>
    </submittedName>
</protein>
<sequence length="58" mass="6392">MTIHEEIAEAMPPLSHLECDTCGKRRGVGDLANNLRKGWPTCCKGHSMRLVTVREATA</sequence>
<accession>A0A0U1CX41</accession>
<proteinExistence type="predicted"/>
<evidence type="ECO:0000313" key="2">
    <source>
        <dbReference type="Proteomes" id="UP000199601"/>
    </source>
</evidence>